<evidence type="ECO:0000256" key="3">
    <source>
        <dbReference type="ARBA" id="ARBA00018192"/>
    </source>
</evidence>
<dbReference type="CTD" id="51079"/>
<dbReference type="RefSeq" id="XP_012800012.1">
    <property type="nucleotide sequence ID" value="XM_012944558.3"/>
</dbReference>
<evidence type="ECO:0000256" key="4">
    <source>
        <dbReference type="ARBA" id="ARBA00022448"/>
    </source>
</evidence>
<evidence type="ECO:0000256" key="14">
    <source>
        <dbReference type="RuleBase" id="RU368034"/>
    </source>
</evidence>
<feature type="transmembrane region" description="Helical" evidence="14">
    <location>
        <begin position="26"/>
        <end position="45"/>
    </location>
</feature>
<comment type="similarity">
    <text evidence="2 14">Belongs to the complex I NDUFA13 subunit family.</text>
</comment>
<dbReference type="GO" id="GO:0045271">
    <property type="term" value="C:respiratory chain complex I"/>
    <property type="evidence" value="ECO:0007669"/>
    <property type="project" value="UniProtKB-UniRule"/>
</dbReference>
<evidence type="ECO:0000256" key="10">
    <source>
        <dbReference type="ARBA" id="ARBA00023128"/>
    </source>
</evidence>
<keyword evidence="10 14" id="KW-0496">Mitochondrion</keyword>
<evidence type="ECO:0000256" key="12">
    <source>
        <dbReference type="ARBA" id="ARBA00045908"/>
    </source>
</evidence>
<dbReference type="EMBL" id="KL251411">
    <property type="protein sequence ID" value="KGB40254.1"/>
    <property type="molecule type" value="Genomic_DNA"/>
</dbReference>
<keyword evidence="5 14" id="KW-0679">Respiratory chain</keyword>
<dbReference type="STRING" id="6185.A0A095A3X7"/>
<keyword evidence="6 14" id="KW-0812">Transmembrane</keyword>
<dbReference type="OrthoDB" id="3308at2759"/>
<dbReference type="InterPro" id="IPR009346">
    <property type="entry name" value="GRIM-19"/>
</dbReference>
<evidence type="ECO:0000256" key="1">
    <source>
        <dbReference type="ARBA" id="ARBA00004298"/>
    </source>
</evidence>
<dbReference type="EMBL" id="AMPZ03000003">
    <property type="protein sequence ID" value="KAH9587024.1"/>
    <property type="molecule type" value="Genomic_DNA"/>
</dbReference>
<accession>A0A095A3X7</accession>
<evidence type="ECO:0000313" key="15">
    <source>
        <dbReference type="EMBL" id="KAH9587024.1"/>
    </source>
</evidence>
<dbReference type="PANTHER" id="PTHR12966">
    <property type="entry name" value="NADH DEHYDROGENASE UBIQUINONE 1 ALPHA SUBCOMPLEX SUBUNIT 13"/>
    <property type="match status" value="1"/>
</dbReference>
<keyword evidence="7 14" id="KW-0999">Mitochondrion inner membrane</keyword>
<reference evidence="15" key="3">
    <citation type="submission" date="2021-06" db="EMBL/GenBank/DDBJ databases">
        <title>Chromosome-level genome assembly for S. haematobium.</title>
        <authorList>
            <person name="Stroehlein A.J."/>
        </authorList>
    </citation>
    <scope>NUCLEOTIDE SEQUENCE</scope>
</reference>
<comment type="subcellular location">
    <subcellularLocation>
        <location evidence="1 14">Mitochondrion inner membrane</location>
        <topology evidence="1 14">Single-pass membrane protein</topology>
        <orientation evidence="1 14">Matrix side</orientation>
    </subcellularLocation>
</comment>
<dbReference type="GeneID" id="24595939"/>
<comment type="function">
    <text evidence="14">Complex I functions in the transfer of electrons from NADH to the respiratory chain. Accessory subunit of the mitochondrial membrane respiratory chain NADH dehydrogenase (Complex I), that is believed not to be involved in catalysis.</text>
</comment>
<keyword evidence="4 14" id="KW-0813">Transport</keyword>
<evidence type="ECO:0000256" key="9">
    <source>
        <dbReference type="ARBA" id="ARBA00022989"/>
    </source>
</evidence>
<dbReference type="KEGG" id="shx:MS3_00004920"/>
<evidence type="ECO:0000313" key="17">
    <source>
        <dbReference type="Proteomes" id="UP000471633"/>
    </source>
</evidence>
<evidence type="ECO:0000256" key="6">
    <source>
        <dbReference type="ARBA" id="ARBA00022692"/>
    </source>
</evidence>
<dbReference type="Pfam" id="PF06212">
    <property type="entry name" value="GRIM-19"/>
    <property type="match status" value="1"/>
</dbReference>
<keyword evidence="9 14" id="KW-1133">Transmembrane helix</keyword>
<keyword evidence="17" id="KW-1185">Reference proteome</keyword>
<name>A0A095A3X7_SCHHA</name>
<keyword evidence="16" id="KW-0830">Ubiquinone</keyword>
<reference evidence="15" key="2">
    <citation type="journal article" date="2019" name="Gigascience">
        <title>High-quality Schistosoma haematobium genome achieved by single-molecule and long-range sequencing.</title>
        <authorList>
            <person name="Stroehlein A.J."/>
            <person name="Korhonen P.K."/>
            <person name="Chong T.M."/>
            <person name="Lim Y.L."/>
            <person name="Chan K.G."/>
            <person name="Webster B."/>
            <person name="Rollinson D."/>
            <person name="Brindley P.J."/>
            <person name="Gasser R.B."/>
            <person name="Young N.D."/>
        </authorList>
    </citation>
    <scope>NUCLEOTIDE SEQUENCE</scope>
</reference>
<organism evidence="16">
    <name type="scientific">Schistosoma haematobium</name>
    <name type="common">Blood fluke</name>
    <dbReference type="NCBI Taxonomy" id="6185"/>
    <lineage>
        <taxon>Eukaryota</taxon>
        <taxon>Metazoa</taxon>
        <taxon>Spiralia</taxon>
        <taxon>Lophotrochozoa</taxon>
        <taxon>Platyhelminthes</taxon>
        <taxon>Trematoda</taxon>
        <taxon>Digenea</taxon>
        <taxon>Strigeidida</taxon>
        <taxon>Schistosomatoidea</taxon>
        <taxon>Schistosomatidae</taxon>
        <taxon>Schistosoma</taxon>
    </lineage>
</organism>
<evidence type="ECO:0000256" key="7">
    <source>
        <dbReference type="ARBA" id="ARBA00022792"/>
    </source>
</evidence>
<evidence type="ECO:0000256" key="11">
    <source>
        <dbReference type="ARBA" id="ARBA00023136"/>
    </source>
</evidence>
<reference evidence="15" key="4">
    <citation type="journal article" date="2022" name="PLoS Pathog.">
        <title>Chromosome-level genome of Schistosoma haematobium underpins genome-wide explorations of molecular variation.</title>
        <authorList>
            <person name="Stroehlein A.J."/>
            <person name="Korhonen P.K."/>
            <person name="Lee V.V."/>
            <person name="Ralph S.A."/>
            <person name="Mentink-Kane M."/>
            <person name="You H."/>
            <person name="McManus D.P."/>
            <person name="Tchuente L.T."/>
            <person name="Stothard J.R."/>
            <person name="Kaur P."/>
            <person name="Dudchenko O."/>
            <person name="Aiden E.L."/>
            <person name="Yang B."/>
            <person name="Yang H."/>
            <person name="Emery A.M."/>
            <person name="Webster B.L."/>
            <person name="Brindley P.J."/>
            <person name="Rollinson D."/>
            <person name="Chang B.C.H."/>
            <person name="Gasser R.B."/>
            <person name="Young N.D."/>
        </authorList>
    </citation>
    <scope>NUCLEOTIDE SEQUENCE</scope>
</reference>
<evidence type="ECO:0000256" key="13">
    <source>
        <dbReference type="ARBA" id="ARBA00046797"/>
    </source>
</evidence>
<keyword evidence="11 14" id="KW-0472">Membrane</keyword>
<gene>
    <name evidence="15" type="primary">NDUFA13</name>
    <name evidence="15" type="ORF">MS3_00004920</name>
    <name evidence="16" type="ORF">MS3_08717</name>
</gene>
<evidence type="ECO:0000256" key="2">
    <source>
        <dbReference type="ARBA" id="ARBA00007312"/>
    </source>
</evidence>
<dbReference type="AlphaFoldDB" id="A0A095A3X7"/>
<evidence type="ECO:0000256" key="8">
    <source>
        <dbReference type="ARBA" id="ARBA00022982"/>
    </source>
</evidence>
<proteinExistence type="inferred from homology"/>
<dbReference type="GO" id="GO:0005743">
    <property type="term" value="C:mitochondrial inner membrane"/>
    <property type="evidence" value="ECO:0007669"/>
    <property type="project" value="UniProtKB-SubCell"/>
</dbReference>
<evidence type="ECO:0000313" key="16">
    <source>
        <dbReference type="EMBL" id="KGB40254.1"/>
    </source>
</evidence>
<sequence length="148" mass="17320">MPGYKQEMPPPGGFVPIDVSRKMPKGYVHGLITLGALYTSTYVGFKVLKHMKGKQAKINREDEECRIALAPFIIAEQERLYLKQLRKNREYEQNLMGDVAGWKIGHWFDYPVYHNPRGLWCDPDVNEFYAHVADCDKDLRRKVRNRYS</sequence>
<comment type="function">
    <text evidence="12">Accessory subunit of the mitochondrial membrane respiratory chain NADH dehydrogenase (Complex I), that is believed not to be involved in catalysis. Complex I functions in the transfer of electrons from NADH to the respiratory chain. The immediate electron acceptor for the enzyme is believed to be ubiquinone. Involved in the interferon/all-trans-retinoic acid (IFN/RA) induced cell death. This apoptotic activity is inhibited by interaction with viral IRF1. Prevents the transactivation of STAT3 target genes. May play a role in CARD15-mediated innate mucosal responses and serve to regulate intestinal epithelial cell responses to microbes.</text>
</comment>
<keyword evidence="8 14" id="KW-0249">Electron transport</keyword>
<dbReference type="Proteomes" id="UP000471633">
    <property type="component" value="Unassembled WGS sequence"/>
</dbReference>
<protein>
    <recommendedName>
        <fullName evidence="3 14">NADH dehydrogenase [ubiquinone] 1 alpha subcomplex subunit 13</fullName>
    </recommendedName>
</protein>
<evidence type="ECO:0000256" key="5">
    <source>
        <dbReference type="ARBA" id="ARBA00022660"/>
    </source>
</evidence>
<comment type="subunit">
    <text evidence="13">Complex I is composed of 45 different subunits. Interacts with CARD15, but not with CARD4. Interacts with STAT3, but not with STAT1, STAT2 and STAT5A. Interacts with OLFM4.</text>
</comment>
<dbReference type="PANTHER" id="PTHR12966:SF0">
    <property type="entry name" value="NADH DEHYDROGENASE [UBIQUINONE] 1 ALPHA SUBCOMPLEX SUBUNIT 13"/>
    <property type="match status" value="1"/>
</dbReference>
<reference evidence="16" key="1">
    <citation type="journal article" date="2012" name="Nat. Genet.">
        <title>Whole-genome sequence of Schistosoma haematobium.</title>
        <authorList>
            <person name="Young N.D."/>
            <person name="Jex A.R."/>
            <person name="Li B."/>
            <person name="Liu S."/>
            <person name="Yang L."/>
            <person name="Xiong Z."/>
            <person name="Li Y."/>
            <person name="Cantacessi C."/>
            <person name="Hall R.S."/>
            <person name="Xu X."/>
            <person name="Chen F."/>
            <person name="Wu X."/>
            <person name="Zerlotini A."/>
            <person name="Oliveira G."/>
            <person name="Hofmann A."/>
            <person name="Zhang G."/>
            <person name="Fang X."/>
            <person name="Kang Y."/>
            <person name="Campbell B.E."/>
            <person name="Loukas A."/>
            <person name="Ranganathan S."/>
            <person name="Rollinson D."/>
            <person name="Rinaldi G."/>
            <person name="Brindley P.J."/>
            <person name="Yang H."/>
            <person name="Wang J."/>
            <person name="Wang J."/>
            <person name="Gasser R.B."/>
        </authorList>
    </citation>
    <scope>NUCLEOTIDE SEQUENCE [LARGE SCALE GENOMIC DNA]</scope>
</reference>